<dbReference type="PANTHER" id="PTHR30043:SF1">
    <property type="entry name" value="ABC TRANSPORT SYSTEM PERMEASE PROTEIN P69"/>
    <property type="match status" value="1"/>
</dbReference>
<keyword evidence="4 7" id="KW-0812">Transmembrane</keyword>
<reference evidence="9 10" key="1">
    <citation type="submission" date="2016-03" db="EMBL/GenBank/DDBJ databases">
        <title>Draft genome sequence of Paenibacillus antarcticus CECT 5836.</title>
        <authorList>
            <person name="Shin S.-K."/>
            <person name="Yi H."/>
        </authorList>
    </citation>
    <scope>NUCLEOTIDE SEQUENCE [LARGE SCALE GENOMIC DNA]</scope>
    <source>
        <strain evidence="9 10">CECT 5836</strain>
    </source>
</reference>
<dbReference type="EMBL" id="LVJI01000012">
    <property type="protein sequence ID" value="OAB47036.1"/>
    <property type="molecule type" value="Genomic_DNA"/>
</dbReference>
<organism evidence="9 10">
    <name type="scientific">Paenibacillus antarcticus</name>
    <dbReference type="NCBI Taxonomy" id="253703"/>
    <lineage>
        <taxon>Bacteria</taxon>
        <taxon>Bacillati</taxon>
        <taxon>Bacillota</taxon>
        <taxon>Bacilli</taxon>
        <taxon>Bacillales</taxon>
        <taxon>Paenibacillaceae</taxon>
        <taxon>Paenibacillus</taxon>
    </lineage>
</organism>
<dbReference type="InterPro" id="IPR000515">
    <property type="entry name" value="MetI-like"/>
</dbReference>
<feature type="domain" description="ABC transmembrane type-1" evidence="8">
    <location>
        <begin position="90"/>
        <end position="273"/>
    </location>
</feature>
<feature type="transmembrane region" description="Helical" evidence="7">
    <location>
        <begin position="255"/>
        <end position="273"/>
    </location>
</feature>
<dbReference type="GO" id="GO:0005886">
    <property type="term" value="C:plasma membrane"/>
    <property type="evidence" value="ECO:0007669"/>
    <property type="project" value="UniProtKB-SubCell"/>
</dbReference>
<keyword evidence="6 7" id="KW-0472">Membrane</keyword>
<dbReference type="InterPro" id="IPR005769">
    <property type="entry name" value="PhnE/PtxC"/>
</dbReference>
<feature type="transmembrane region" description="Helical" evidence="7">
    <location>
        <begin position="200"/>
        <end position="219"/>
    </location>
</feature>
<protein>
    <submittedName>
        <fullName evidence="9">Phosphonate ABC transporter, permease protein PhnE</fullName>
    </submittedName>
</protein>
<name>A0A168PSP7_9BACL</name>
<dbReference type="PROSITE" id="PS50928">
    <property type="entry name" value="ABC_TM1"/>
    <property type="match status" value="1"/>
</dbReference>
<evidence type="ECO:0000256" key="6">
    <source>
        <dbReference type="ARBA" id="ARBA00023136"/>
    </source>
</evidence>
<feature type="transmembrane region" description="Helical" evidence="7">
    <location>
        <begin position="142"/>
        <end position="166"/>
    </location>
</feature>
<keyword evidence="10" id="KW-1185">Reference proteome</keyword>
<dbReference type="AlphaFoldDB" id="A0A168PSP7"/>
<dbReference type="InterPro" id="IPR035906">
    <property type="entry name" value="MetI-like_sf"/>
</dbReference>
<feature type="transmembrane region" description="Helical" evidence="7">
    <location>
        <begin position="225"/>
        <end position="243"/>
    </location>
</feature>
<keyword evidence="2 7" id="KW-0813">Transport</keyword>
<evidence type="ECO:0000313" key="10">
    <source>
        <dbReference type="Proteomes" id="UP000077355"/>
    </source>
</evidence>
<accession>A0A168PSP7</accession>
<comment type="similarity">
    <text evidence="7">Belongs to the binding-protein-dependent transport system permease family.</text>
</comment>
<keyword evidence="5 7" id="KW-1133">Transmembrane helix</keyword>
<dbReference type="Pfam" id="PF00528">
    <property type="entry name" value="BPD_transp_1"/>
    <property type="match status" value="1"/>
</dbReference>
<evidence type="ECO:0000313" key="9">
    <source>
        <dbReference type="EMBL" id="OAB47036.1"/>
    </source>
</evidence>
<comment type="caution">
    <text evidence="9">The sequence shown here is derived from an EMBL/GenBank/DDBJ whole genome shotgun (WGS) entry which is preliminary data.</text>
</comment>
<keyword evidence="3" id="KW-1003">Cell membrane</keyword>
<comment type="subcellular location">
    <subcellularLocation>
        <location evidence="1 7">Cell membrane</location>
        <topology evidence="1 7">Multi-pass membrane protein</topology>
    </subcellularLocation>
</comment>
<dbReference type="GO" id="GO:0015416">
    <property type="term" value="F:ABC-type phosphonate transporter activity"/>
    <property type="evidence" value="ECO:0007669"/>
    <property type="project" value="InterPro"/>
</dbReference>
<dbReference type="PANTHER" id="PTHR30043">
    <property type="entry name" value="PHOSPHONATES TRANSPORT SYSTEM PERMEASE PROTEIN"/>
    <property type="match status" value="1"/>
</dbReference>
<evidence type="ECO:0000256" key="3">
    <source>
        <dbReference type="ARBA" id="ARBA00022475"/>
    </source>
</evidence>
<evidence type="ECO:0000256" key="2">
    <source>
        <dbReference type="ARBA" id="ARBA00022448"/>
    </source>
</evidence>
<dbReference type="SUPFAM" id="SSF161098">
    <property type="entry name" value="MetI-like"/>
    <property type="match status" value="1"/>
</dbReference>
<dbReference type="Gene3D" id="1.10.3720.10">
    <property type="entry name" value="MetI-like"/>
    <property type="match status" value="1"/>
</dbReference>
<sequence length="281" mass="30394">MKSDIQLANSTVIPSIPPSPNDSISDALDKPRRGKRIATWILFIVIIIVCSLYIDVTPYQLFVGLPEMGVLLKEMFPPDWSYLPTIWAPTLQTIKIAVAGTILGAIPAIPAALFSANNITPYKSISLPLRTLLNLVRTVPDLLFAAVFVAVFGIGPFAGMLALLFFSFGIIAKLTYESVEAIDPGPLEAMMAVGATRIQLIVFGVIPQALPAFISYLLYTFEINIRAATVLGFVGAGGIGLLLNQSLGLFRYDRAATIIILTLAVVLIIDYTSTRIRGKLL</sequence>
<dbReference type="NCBIfam" id="TIGR01097">
    <property type="entry name" value="PhnE"/>
    <property type="match status" value="1"/>
</dbReference>
<evidence type="ECO:0000256" key="5">
    <source>
        <dbReference type="ARBA" id="ARBA00022989"/>
    </source>
</evidence>
<evidence type="ECO:0000256" key="1">
    <source>
        <dbReference type="ARBA" id="ARBA00004651"/>
    </source>
</evidence>
<dbReference type="CDD" id="cd06261">
    <property type="entry name" value="TM_PBP2"/>
    <property type="match status" value="1"/>
</dbReference>
<feature type="transmembrane region" description="Helical" evidence="7">
    <location>
        <begin position="37"/>
        <end position="54"/>
    </location>
</feature>
<dbReference type="RefSeq" id="WP_068648413.1">
    <property type="nucleotide sequence ID" value="NZ_CP043611.1"/>
</dbReference>
<proteinExistence type="inferred from homology"/>
<gene>
    <name evidence="9" type="ORF">PBAT_08230</name>
</gene>
<dbReference type="OrthoDB" id="9808005at2"/>
<evidence type="ECO:0000256" key="7">
    <source>
        <dbReference type="RuleBase" id="RU363032"/>
    </source>
</evidence>
<dbReference type="Proteomes" id="UP000077355">
    <property type="component" value="Unassembled WGS sequence"/>
</dbReference>
<evidence type="ECO:0000256" key="4">
    <source>
        <dbReference type="ARBA" id="ARBA00022692"/>
    </source>
</evidence>
<evidence type="ECO:0000259" key="8">
    <source>
        <dbReference type="PROSITE" id="PS50928"/>
    </source>
</evidence>